<evidence type="ECO:0000313" key="2">
    <source>
        <dbReference type="Proteomes" id="UP000254601"/>
    </source>
</evidence>
<name>A0A380MPE1_9GAMM</name>
<dbReference type="EMBL" id="UHIC01000001">
    <property type="protein sequence ID" value="SUO94490.1"/>
    <property type="molecule type" value="Genomic_DNA"/>
</dbReference>
<reference evidence="1 2" key="1">
    <citation type="submission" date="2018-06" db="EMBL/GenBank/DDBJ databases">
        <authorList>
            <consortium name="Pathogen Informatics"/>
            <person name="Doyle S."/>
        </authorList>
    </citation>
    <scope>NUCLEOTIDE SEQUENCE [LARGE SCALE GENOMIC DNA]</scope>
    <source>
        <strain evidence="1 2">NCTC13337</strain>
    </source>
</reference>
<dbReference type="AlphaFoldDB" id="A0A380MPE1"/>
<keyword evidence="2" id="KW-1185">Reference proteome</keyword>
<gene>
    <name evidence="1" type="ORF">NCTC13337_00769</name>
</gene>
<accession>A0A380MPE1</accession>
<dbReference type="Proteomes" id="UP000254601">
    <property type="component" value="Unassembled WGS sequence"/>
</dbReference>
<protein>
    <submittedName>
        <fullName evidence="1">Uncharacterized protein</fullName>
    </submittedName>
</protein>
<evidence type="ECO:0000313" key="1">
    <source>
        <dbReference type="EMBL" id="SUO94490.1"/>
    </source>
</evidence>
<proteinExistence type="predicted"/>
<sequence length="32" mass="3581">MQAAQQEQGIVYAYQAISLQQLTKSDSCLSNY</sequence>
<organism evidence="1 2">
    <name type="scientific">Suttonella ornithocola</name>
    <dbReference type="NCBI Taxonomy" id="279832"/>
    <lineage>
        <taxon>Bacteria</taxon>
        <taxon>Pseudomonadati</taxon>
        <taxon>Pseudomonadota</taxon>
        <taxon>Gammaproteobacteria</taxon>
        <taxon>Cardiobacteriales</taxon>
        <taxon>Cardiobacteriaceae</taxon>
        <taxon>Suttonella</taxon>
    </lineage>
</organism>